<dbReference type="AlphaFoldDB" id="A0A7J8HQR8"/>
<name>A0A7J8HQR8_ROUAE</name>
<dbReference type="Proteomes" id="UP000593571">
    <property type="component" value="Unassembled WGS sequence"/>
</dbReference>
<accession>A0A7J8HQR8</accession>
<sequence length="151" mass="15896">MPCIGEGDICREGTRIPEGPRSGAGGHRPLLRGAERGSAAHARSPRVWLPRAFPSRESTCPRPGLAAASEERVSHHVLAGALRCWGKARVSAISGFPACGEPSSGPVPSPRAQPQRTGCPRVSRRRAQPCGGPRGLGGEDAEIRDALPPRF</sequence>
<feature type="region of interest" description="Disordered" evidence="1">
    <location>
        <begin position="1"/>
        <end position="44"/>
    </location>
</feature>
<reference evidence="2 3" key="1">
    <citation type="journal article" date="2020" name="Nature">
        <title>Six reference-quality genomes reveal evolution of bat adaptations.</title>
        <authorList>
            <person name="Jebb D."/>
            <person name="Huang Z."/>
            <person name="Pippel M."/>
            <person name="Hughes G.M."/>
            <person name="Lavrichenko K."/>
            <person name="Devanna P."/>
            <person name="Winkler S."/>
            <person name="Jermiin L.S."/>
            <person name="Skirmuntt E.C."/>
            <person name="Katzourakis A."/>
            <person name="Burkitt-Gray L."/>
            <person name="Ray D.A."/>
            <person name="Sullivan K.A.M."/>
            <person name="Roscito J.G."/>
            <person name="Kirilenko B.M."/>
            <person name="Davalos L.M."/>
            <person name="Corthals A.P."/>
            <person name="Power M.L."/>
            <person name="Jones G."/>
            <person name="Ransome R.D."/>
            <person name="Dechmann D.K.N."/>
            <person name="Locatelli A.G."/>
            <person name="Puechmaille S.J."/>
            <person name="Fedrigo O."/>
            <person name="Jarvis E.D."/>
            <person name="Hiller M."/>
            <person name="Vernes S.C."/>
            <person name="Myers E.W."/>
            <person name="Teeling E.C."/>
        </authorList>
    </citation>
    <scope>NUCLEOTIDE SEQUENCE [LARGE SCALE GENOMIC DNA]</scope>
    <source>
        <strain evidence="2">MRouAeg1</strain>
        <tissue evidence="2">Muscle</tissue>
    </source>
</reference>
<dbReference type="EMBL" id="JACASE010000004">
    <property type="protein sequence ID" value="KAF6474694.1"/>
    <property type="molecule type" value="Genomic_DNA"/>
</dbReference>
<gene>
    <name evidence="2" type="ORF">HJG63_010868</name>
</gene>
<feature type="compositionally biased region" description="Basic and acidic residues" evidence="1">
    <location>
        <begin position="141"/>
        <end position="151"/>
    </location>
</feature>
<proteinExistence type="predicted"/>
<evidence type="ECO:0000313" key="3">
    <source>
        <dbReference type="Proteomes" id="UP000593571"/>
    </source>
</evidence>
<evidence type="ECO:0000256" key="1">
    <source>
        <dbReference type="SAM" id="MobiDB-lite"/>
    </source>
</evidence>
<organism evidence="2 3">
    <name type="scientific">Rousettus aegyptiacus</name>
    <name type="common">Egyptian fruit bat</name>
    <name type="synonym">Pteropus aegyptiacus</name>
    <dbReference type="NCBI Taxonomy" id="9407"/>
    <lineage>
        <taxon>Eukaryota</taxon>
        <taxon>Metazoa</taxon>
        <taxon>Chordata</taxon>
        <taxon>Craniata</taxon>
        <taxon>Vertebrata</taxon>
        <taxon>Euteleostomi</taxon>
        <taxon>Mammalia</taxon>
        <taxon>Eutheria</taxon>
        <taxon>Laurasiatheria</taxon>
        <taxon>Chiroptera</taxon>
        <taxon>Yinpterochiroptera</taxon>
        <taxon>Pteropodoidea</taxon>
        <taxon>Pteropodidae</taxon>
        <taxon>Rousettinae</taxon>
        <taxon>Rousettus</taxon>
    </lineage>
</organism>
<keyword evidence="3" id="KW-1185">Reference proteome</keyword>
<protein>
    <submittedName>
        <fullName evidence="2">Uncharacterized protein</fullName>
    </submittedName>
</protein>
<comment type="caution">
    <text evidence="2">The sequence shown here is derived from an EMBL/GenBank/DDBJ whole genome shotgun (WGS) entry which is preliminary data.</text>
</comment>
<evidence type="ECO:0000313" key="2">
    <source>
        <dbReference type="EMBL" id="KAF6474694.1"/>
    </source>
</evidence>
<feature type="region of interest" description="Disordered" evidence="1">
    <location>
        <begin position="97"/>
        <end position="151"/>
    </location>
</feature>